<protein>
    <recommendedName>
        <fullName evidence="7">Flagellar L-ring protein</fullName>
    </recommendedName>
    <alternativeName>
        <fullName evidence="7">Basal body L-ring protein</fullName>
    </alternativeName>
</protein>
<dbReference type="PRINTS" id="PR01008">
    <property type="entry name" value="FLGLRINGFLGH"/>
</dbReference>
<evidence type="ECO:0000256" key="8">
    <source>
        <dbReference type="SAM" id="SignalP"/>
    </source>
</evidence>
<dbReference type="NCBIfam" id="NF001305">
    <property type="entry name" value="PRK00249.1-5"/>
    <property type="match status" value="1"/>
</dbReference>
<evidence type="ECO:0000256" key="6">
    <source>
        <dbReference type="ARBA" id="ARBA00023237"/>
    </source>
</evidence>
<evidence type="ECO:0000256" key="3">
    <source>
        <dbReference type="ARBA" id="ARBA00022729"/>
    </source>
</evidence>
<dbReference type="PANTHER" id="PTHR34933">
    <property type="entry name" value="FLAGELLAR L-RING PROTEIN"/>
    <property type="match status" value="1"/>
</dbReference>
<reference evidence="9 10" key="1">
    <citation type="submission" date="2018-01" db="EMBL/GenBank/DDBJ databases">
        <title>The draft genome sequence of Cohaesibacter sp. H1304.</title>
        <authorList>
            <person name="Wang N.-N."/>
            <person name="Du Z.-J."/>
        </authorList>
    </citation>
    <scope>NUCLEOTIDE SEQUENCE [LARGE SCALE GENOMIC DNA]</scope>
    <source>
        <strain evidence="9 10">H1304</strain>
    </source>
</reference>
<comment type="subcellular location">
    <subcellularLocation>
        <location evidence="7">Cell outer membrane</location>
        <topology evidence="7">Lipid-anchor</topology>
    </subcellularLocation>
    <subcellularLocation>
        <location evidence="7">Bacterial flagellum basal body</location>
    </subcellularLocation>
</comment>
<dbReference type="GO" id="GO:0003774">
    <property type="term" value="F:cytoskeletal motor activity"/>
    <property type="evidence" value="ECO:0007669"/>
    <property type="project" value="InterPro"/>
</dbReference>
<keyword evidence="9" id="KW-0282">Flagellum</keyword>
<gene>
    <name evidence="7" type="primary">flgH</name>
    <name evidence="9" type="ORF">C0081_00965</name>
</gene>
<comment type="caution">
    <text evidence="9">The sequence shown here is derived from an EMBL/GenBank/DDBJ whole genome shotgun (WGS) entry which is preliminary data.</text>
</comment>
<dbReference type="GO" id="GO:0009427">
    <property type="term" value="C:bacterial-type flagellum basal body, distal rod, L ring"/>
    <property type="evidence" value="ECO:0007669"/>
    <property type="project" value="InterPro"/>
</dbReference>
<keyword evidence="10" id="KW-1185">Reference proteome</keyword>
<dbReference type="RefSeq" id="WP_101531929.1">
    <property type="nucleotide sequence ID" value="NZ_JBFHIU010000009.1"/>
</dbReference>
<keyword evidence="7" id="KW-0449">Lipoprotein</keyword>
<sequence>MKHAQVLALCLVATSLTACGAGDRLRNIGKQPALSAIENPTAQKGYRPVQMPMPTSTEPASYSPNSLWQTGSRAFFKDQRANRVGDILTVEVEITDSAKLDNTSKRSRSGSDNVGLAGSIGTRIASVIPNELIGTGDASSLAEASSASSSEGSGEIDRSESITTTIAAVVLQVLPNGNLVIEGRQEIRVNFEVRELLVAGIVRPEDISSDNTIESAKIAEARIAYGGRGQITDVQQPRYGQQVMDIILPF</sequence>
<dbReference type="PROSITE" id="PS51257">
    <property type="entry name" value="PROKAR_LIPOPROTEIN"/>
    <property type="match status" value="1"/>
</dbReference>
<dbReference type="PANTHER" id="PTHR34933:SF1">
    <property type="entry name" value="FLAGELLAR L-RING PROTEIN"/>
    <property type="match status" value="1"/>
</dbReference>
<name>A0A2N5XWP6_9HYPH</name>
<keyword evidence="6 7" id="KW-0998">Cell outer membrane</keyword>
<keyword evidence="9" id="KW-0969">Cilium</keyword>
<keyword evidence="3 7" id="KW-0732">Signal</keyword>
<dbReference type="OrthoDB" id="9789227at2"/>
<evidence type="ECO:0000256" key="4">
    <source>
        <dbReference type="ARBA" id="ARBA00023136"/>
    </source>
</evidence>
<accession>A0A2N5XWP6</accession>
<comment type="similarity">
    <text evidence="2 7">Belongs to the FlgH family.</text>
</comment>
<dbReference type="GO" id="GO:0009279">
    <property type="term" value="C:cell outer membrane"/>
    <property type="evidence" value="ECO:0007669"/>
    <property type="project" value="UniProtKB-SubCell"/>
</dbReference>
<evidence type="ECO:0000256" key="1">
    <source>
        <dbReference type="ARBA" id="ARBA00002591"/>
    </source>
</evidence>
<proteinExistence type="inferred from homology"/>
<evidence type="ECO:0000313" key="9">
    <source>
        <dbReference type="EMBL" id="PLW78845.1"/>
    </source>
</evidence>
<dbReference type="GO" id="GO:0071973">
    <property type="term" value="P:bacterial-type flagellum-dependent cell motility"/>
    <property type="evidence" value="ECO:0007669"/>
    <property type="project" value="InterPro"/>
</dbReference>
<dbReference type="EMBL" id="PKUQ01000001">
    <property type="protein sequence ID" value="PLW78845.1"/>
    <property type="molecule type" value="Genomic_DNA"/>
</dbReference>
<comment type="subunit">
    <text evidence="7">The basal body constitutes a major portion of the flagellar organelle and consists of four rings (L,P,S, and M) mounted on a central rod.</text>
</comment>
<keyword evidence="9" id="KW-0966">Cell projection</keyword>
<evidence type="ECO:0000256" key="7">
    <source>
        <dbReference type="HAMAP-Rule" id="MF_00415"/>
    </source>
</evidence>
<evidence type="ECO:0000256" key="2">
    <source>
        <dbReference type="ARBA" id="ARBA00006929"/>
    </source>
</evidence>
<dbReference type="Proteomes" id="UP000234881">
    <property type="component" value="Unassembled WGS sequence"/>
</dbReference>
<dbReference type="AlphaFoldDB" id="A0A2N5XWP6"/>
<dbReference type="Pfam" id="PF02107">
    <property type="entry name" value="FlgH"/>
    <property type="match status" value="1"/>
</dbReference>
<feature type="signal peptide" evidence="8">
    <location>
        <begin position="1"/>
        <end position="20"/>
    </location>
</feature>
<evidence type="ECO:0000256" key="5">
    <source>
        <dbReference type="ARBA" id="ARBA00023143"/>
    </source>
</evidence>
<dbReference type="InterPro" id="IPR000527">
    <property type="entry name" value="Flag_Lring"/>
</dbReference>
<evidence type="ECO:0000313" key="10">
    <source>
        <dbReference type="Proteomes" id="UP000234881"/>
    </source>
</evidence>
<dbReference type="HAMAP" id="MF_00415">
    <property type="entry name" value="FlgH"/>
    <property type="match status" value="1"/>
</dbReference>
<keyword evidence="4 7" id="KW-0472">Membrane</keyword>
<organism evidence="9 10">
    <name type="scientific">Cohaesibacter celericrescens</name>
    <dbReference type="NCBI Taxonomy" id="2067669"/>
    <lineage>
        <taxon>Bacteria</taxon>
        <taxon>Pseudomonadati</taxon>
        <taxon>Pseudomonadota</taxon>
        <taxon>Alphaproteobacteria</taxon>
        <taxon>Hyphomicrobiales</taxon>
        <taxon>Cohaesibacteraceae</taxon>
    </lineage>
</organism>
<feature type="chain" id="PRO_5014963483" description="Flagellar L-ring protein" evidence="8">
    <location>
        <begin position="21"/>
        <end position="250"/>
    </location>
</feature>
<keyword evidence="5 7" id="KW-0975">Bacterial flagellum</keyword>
<comment type="function">
    <text evidence="1 7">Assembles around the rod to form the L-ring and probably protects the motor/basal body from shearing forces during rotation.</text>
</comment>